<reference evidence="3 5" key="2">
    <citation type="journal article" date="2019" name="Nat. Microbiol.">
        <title>Wide diversity of methane and short-chain alkane metabolisms in uncultured archaea.</title>
        <authorList>
            <person name="Borrel G."/>
            <person name="Adam P.S."/>
            <person name="McKay L.J."/>
            <person name="Chen L.X."/>
            <person name="Sierra-Garcia I.N."/>
            <person name="Sieber C.M."/>
            <person name="Letourneur Q."/>
            <person name="Ghozlane A."/>
            <person name="Andersen G.L."/>
            <person name="Li W.J."/>
            <person name="Hallam S.J."/>
            <person name="Muyzer G."/>
            <person name="de Oliveira V.M."/>
            <person name="Inskeep W.P."/>
            <person name="Banfield J.F."/>
            <person name="Gribaldo S."/>
        </authorList>
    </citation>
    <scope>NUCLEOTIDE SEQUENCE [LARGE SCALE GENOMIC DNA]</scope>
    <source>
        <strain evidence="3">NM4</strain>
    </source>
</reference>
<keyword evidence="4" id="KW-1185">Reference proteome</keyword>
<name>A0A3R9PGF2_9CREN</name>
<comment type="caution">
    <text evidence="2">The sequence shown here is derived from an EMBL/GenBank/DDBJ whole genome shotgun (WGS) entry which is preliminary data.</text>
</comment>
<dbReference type="NCBIfam" id="NF033432">
    <property type="entry name" value="ThioGly_TfuA_rel"/>
    <property type="match status" value="1"/>
</dbReference>
<accession>A0A3R9PGF2</accession>
<protein>
    <submittedName>
        <fullName evidence="2">TfuA-related McrA-glycine thioamidation protein</fullName>
    </submittedName>
</protein>
<evidence type="ECO:0000313" key="5">
    <source>
        <dbReference type="Proteomes" id="UP000316217"/>
    </source>
</evidence>
<dbReference type="Pfam" id="PF07812">
    <property type="entry name" value="TfuA"/>
    <property type="match status" value="1"/>
</dbReference>
<dbReference type="InterPro" id="IPR012924">
    <property type="entry name" value="TfuA_core"/>
</dbReference>
<organism evidence="2 4">
    <name type="scientific">Candidatus Methanodesulfokora washburnensis</name>
    <dbReference type="NCBI Taxonomy" id="2478471"/>
    <lineage>
        <taxon>Archaea</taxon>
        <taxon>Thermoproteota</taxon>
        <taxon>Candidatus Korarchaeia</taxon>
        <taxon>Candidatus Korarchaeia incertae sedis</taxon>
        <taxon>Candidatus Methanodesulfokora</taxon>
    </lineage>
</organism>
<dbReference type="Proteomes" id="UP000316217">
    <property type="component" value="Unassembled WGS sequence"/>
</dbReference>
<evidence type="ECO:0000313" key="3">
    <source>
        <dbReference type="EMBL" id="RZN62170.1"/>
    </source>
</evidence>
<proteinExistence type="predicted"/>
<reference evidence="2 4" key="1">
    <citation type="submission" date="2018-10" db="EMBL/GenBank/DDBJ databases">
        <title>Co-occurring genomic capacity for anaerobic methane metabolism and dissimilatory sulfite reduction discovered in the Korarchaeota.</title>
        <authorList>
            <person name="Mckay L.J."/>
            <person name="Dlakic M."/>
            <person name="Fields M.W."/>
            <person name="Delmont T.O."/>
            <person name="Eren A.M."/>
            <person name="Jay Z.J."/>
            <person name="Klingelsmith K.B."/>
            <person name="Rusch D.B."/>
            <person name="Inskeep W.P."/>
        </authorList>
    </citation>
    <scope>NUCLEOTIDE SEQUENCE [LARGE SCALE GENOMIC DNA]</scope>
    <source>
        <strain evidence="2 4">MDKW</strain>
    </source>
</reference>
<dbReference type="AlphaFoldDB" id="A0A3R9PGF2"/>
<sequence>MKAVIFTGPSLSKEEAKLIFENATYLPPIKRGDAEKALERGAKIIGIIDGVFHQDVAISPREIFEVLKKGVIVVGGSSMGALRAAELDEFGMIGVGKIYEMYKSGEIESDDEVALIFNPLTLEPLSEPLINIRLTFKRILENKLIDKKTIDSLFDIAKELYFPKRNYNTILEIAVKRNIIDEITANKVYSIIQKNKIDQKRLDAIEVVKTVKRIYCLKINL</sequence>
<dbReference type="OrthoDB" id="61834at2157"/>
<dbReference type="Proteomes" id="UP000277582">
    <property type="component" value="Unassembled WGS sequence"/>
</dbReference>
<evidence type="ECO:0000259" key="1">
    <source>
        <dbReference type="Pfam" id="PF07812"/>
    </source>
</evidence>
<dbReference type="EMBL" id="RCOS01000137">
    <property type="protein sequence ID" value="RSN72799.1"/>
    <property type="molecule type" value="Genomic_DNA"/>
</dbReference>
<dbReference type="RefSeq" id="WP_125672234.1">
    <property type="nucleotide sequence ID" value="NZ_RCOS01000137.1"/>
</dbReference>
<evidence type="ECO:0000313" key="2">
    <source>
        <dbReference type="EMBL" id="RSN72799.1"/>
    </source>
</evidence>
<dbReference type="EMBL" id="RXII01000053">
    <property type="protein sequence ID" value="RZN62170.1"/>
    <property type="molecule type" value="Genomic_DNA"/>
</dbReference>
<gene>
    <name evidence="2" type="ORF">D6D85_12185</name>
    <name evidence="3" type="ORF">EF810_03490</name>
</gene>
<feature type="domain" description="TfuA-like core" evidence="1">
    <location>
        <begin position="49"/>
        <end position="165"/>
    </location>
</feature>
<evidence type="ECO:0000313" key="4">
    <source>
        <dbReference type="Proteomes" id="UP000277582"/>
    </source>
</evidence>